<proteinExistence type="predicted"/>
<dbReference type="EMBL" id="CP003154">
    <property type="protein sequence ID" value="AFL75394.1"/>
    <property type="molecule type" value="Genomic_DNA"/>
</dbReference>
<dbReference type="Proteomes" id="UP000006062">
    <property type="component" value="Chromosome"/>
</dbReference>
<evidence type="ECO:0000313" key="2">
    <source>
        <dbReference type="Proteomes" id="UP000006062"/>
    </source>
</evidence>
<dbReference type="AlphaFoldDB" id="I3YEH6"/>
<protein>
    <submittedName>
        <fullName evidence="1">Uncharacterized protein</fullName>
    </submittedName>
</protein>
<dbReference type="HOGENOM" id="CLU_213984_0_0_6"/>
<organism evidence="1 2">
    <name type="scientific">Thiocystis violascens (strain ATCC 17096 / DSM 198 / 6111)</name>
    <name type="common">Chromatium violascens</name>
    <dbReference type="NCBI Taxonomy" id="765911"/>
    <lineage>
        <taxon>Bacteria</taxon>
        <taxon>Pseudomonadati</taxon>
        <taxon>Pseudomonadota</taxon>
        <taxon>Gammaproteobacteria</taxon>
        <taxon>Chromatiales</taxon>
        <taxon>Chromatiaceae</taxon>
        <taxon>Thiocystis</taxon>
    </lineage>
</organism>
<reference evidence="1 2" key="1">
    <citation type="submission" date="2012-06" db="EMBL/GenBank/DDBJ databases">
        <title>Complete sequence of Thiocystis violascens DSM 198.</title>
        <authorList>
            <consortium name="US DOE Joint Genome Institute"/>
            <person name="Lucas S."/>
            <person name="Han J."/>
            <person name="Lapidus A."/>
            <person name="Cheng J.-F."/>
            <person name="Goodwin L."/>
            <person name="Pitluck S."/>
            <person name="Peters L."/>
            <person name="Ovchinnikova G."/>
            <person name="Teshima H."/>
            <person name="Detter J.C."/>
            <person name="Han C."/>
            <person name="Tapia R."/>
            <person name="Land M."/>
            <person name="Hauser L."/>
            <person name="Kyrpides N."/>
            <person name="Ivanova N."/>
            <person name="Pagani I."/>
            <person name="Vogl K."/>
            <person name="Liu Z."/>
            <person name="Frigaard N.-U."/>
            <person name="Bryant D."/>
            <person name="Woyke T."/>
        </authorList>
    </citation>
    <scope>NUCLEOTIDE SEQUENCE [LARGE SCALE GENOMIC DNA]</scope>
    <source>
        <strain evidence="2">ATCC 17096 / DSM 198 / 6111</strain>
    </source>
</reference>
<evidence type="ECO:0000313" key="1">
    <source>
        <dbReference type="EMBL" id="AFL75394.1"/>
    </source>
</evidence>
<gene>
    <name evidence="1" type="ordered locus">Thivi_3527</name>
</gene>
<accession>I3YEH6</accession>
<keyword evidence="2" id="KW-1185">Reference proteome</keyword>
<sequence>MPDRDPCHACPHLIVRPPRAPGCARNAHYGKPGCVRCAGRAAQ</sequence>
<dbReference type="KEGG" id="tvi:Thivi_3527"/>
<name>I3YEH6_THIV6</name>